<sequence length="118" mass="13338">MTSAGEAWLERYVRAWATNDPADIAAVFSEDAVYDYRPDGSDSVVGRDAIAEDWVQEGDEPGTWTFDGRVLTESPGLVVVQGITRYAENPDYDNLWVIRLDDDGRATRFTEWCTERRA</sequence>
<evidence type="ECO:0000313" key="2">
    <source>
        <dbReference type="EMBL" id="GAA1839899.1"/>
    </source>
</evidence>
<dbReference type="InterPro" id="IPR037401">
    <property type="entry name" value="SnoaL-like"/>
</dbReference>
<proteinExistence type="predicted"/>
<accession>A0ABN2MVZ5</accession>
<dbReference type="Gene3D" id="3.10.450.50">
    <property type="match status" value="1"/>
</dbReference>
<keyword evidence="3" id="KW-1185">Reference proteome</keyword>
<evidence type="ECO:0000313" key="3">
    <source>
        <dbReference type="Proteomes" id="UP001501746"/>
    </source>
</evidence>
<dbReference type="RefSeq" id="WP_157426922.1">
    <property type="nucleotide sequence ID" value="NZ_BAAANK010000007.1"/>
</dbReference>
<organism evidence="2 3">
    <name type="scientific">Agromyces salentinus</name>
    <dbReference type="NCBI Taxonomy" id="269421"/>
    <lineage>
        <taxon>Bacteria</taxon>
        <taxon>Bacillati</taxon>
        <taxon>Actinomycetota</taxon>
        <taxon>Actinomycetes</taxon>
        <taxon>Micrococcales</taxon>
        <taxon>Microbacteriaceae</taxon>
        <taxon>Agromyces</taxon>
    </lineage>
</organism>
<feature type="domain" description="SnoaL-like" evidence="1">
    <location>
        <begin position="10"/>
        <end position="108"/>
    </location>
</feature>
<dbReference type="EMBL" id="BAAANK010000007">
    <property type="protein sequence ID" value="GAA1839899.1"/>
    <property type="molecule type" value="Genomic_DNA"/>
</dbReference>
<gene>
    <name evidence="2" type="ORF">GCM10009750_27360</name>
</gene>
<dbReference type="InterPro" id="IPR032710">
    <property type="entry name" value="NTF2-like_dom_sf"/>
</dbReference>
<reference evidence="2 3" key="1">
    <citation type="journal article" date="2019" name="Int. J. Syst. Evol. Microbiol.">
        <title>The Global Catalogue of Microorganisms (GCM) 10K type strain sequencing project: providing services to taxonomists for standard genome sequencing and annotation.</title>
        <authorList>
            <consortium name="The Broad Institute Genomics Platform"/>
            <consortium name="The Broad Institute Genome Sequencing Center for Infectious Disease"/>
            <person name="Wu L."/>
            <person name="Ma J."/>
        </authorList>
    </citation>
    <scope>NUCLEOTIDE SEQUENCE [LARGE SCALE GENOMIC DNA]</scope>
    <source>
        <strain evidence="2 3">JCM 14323</strain>
    </source>
</reference>
<protein>
    <recommendedName>
        <fullName evidence="1">SnoaL-like domain-containing protein</fullName>
    </recommendedName>
</protein>
<dbReference type="Pfam" id="PF12680">
    <property type="entry name" value="SnoaL_2"/>
    <property type="match status" value="1"/>
</dbReference>
<comment type="caution">
    <text evidence="2">The sequence shown here is derived from an EMBL/GenBank/DDBJ whole genome shotgun (WGS) entry which is preliminary data.</text>
</comment>
<dbReference type="Proteomes" id="UP001501746">
    <property type="component" value="Unassembled WGS sequence"/>
</dbReference>
<evidence type="ECO:0000259" key="1">
    <source>
        <dbReference type="Pfam" id="PF12680"/>
    </source>
</evidence>
<dbReference type="SUPFAM" id="SSF54427">
    <property type="entry name" value="NTF2-like"/>
    <property type="match status" value="1"/>
</dbReference>
<name>A0ABN2MVZ5_9MICO</name>